<organism evidence="2 3">
    <name type="scientific">Pleurodeles waltl</name>
    <name type="common">Iberian ribbed newt</name>
    <dbReference type="NCBI Taxonomy" id="8319"/>
    <lineage>
        <taxon>Eukaryota</taxon>
        <taxon>Metazoa</taxon>
        <taxon>Chordata</taxon>
        <taxon>Craniata</taxon>
        <taxon>Vertebrata</taxon>
        <taxon>Euteleostomi</taxon>
        <taxon>Amphibia</taxon>
        <taxon>Batrachia</taxon>
        <taxon>Caudata</taxon>
        <taxon>Salamandroidea</taxon>
        <taxon>Salamandridae</taxon>
        <taxon>Pleurodelinae</taxon>
        <taxon>Pleurodeles</taxon>
    </lineage>
</organism>
<sequence length="89" mass="9251">MAGQGPLRRAQVRPGVGGHGPAGKARGIVALLPGGGGPRAVQGHLRAASYASRVLRARNPRLLLASPGRRRQRRDTPGPQEAVHAVAQE</sequence>
<feature type="region of interest" description="Disordered" evidence="1">
    <location>
        <begin position="1"/>
        <end position="25"/>
    </location>
</feature>
<name>A0AAV7RD67_PLEWA</name>
<reference evidence="2" key="1">
    <citation type="journal article" date="2022" name="bioRxiv">
        <title>Sequencing and chromosome-scale assembly of the giantPleurodeles waltlgenome.</title>
        <authorList>
            <person name="Brown T."/>
            <person name="Elewa A."/>
            <person name="Iarovenko S."/>
            <person name="Subramanian E."/>
            <person name="Araus A.J."/>
            <person name="Petzold A."/>
            <person name="Susuki M."/>
            <person name="Suzuki K.-i.T."/>
            <person name="Hayashi T."/>
            <person name="Toyoda A."/>
            <person name="Oliveira C."/>
            <person name="Osipova E."/>
            <person name="Leigh N.D."/>
            <person name="Simon A."/>
            <person name="Yun M.H."/>
        </authorList>
    </citation>
    <scope>NUCLEOTIDE SEQUENCE</scope>
    <source>
        <strain evidence="2">20211129_DDA</strain>
        <tissue evidence="2">Liver</tissue>
    </source>
</reference>
<evidence type="ECO:0000313" key="3">
    <source>
        <dbReference type="Proteomes" id="UP001066276"/>
    </source>
</evidence>
<evidence type="ECO:0000313" key="2">
    <source>
        <dbReference type="EMBL" id="KAJ1150756.1"/>
    </source>
</evidence>
<evidence type="ECO:0000256" key="1">
    <source>
        <dbReference type="SAM" id="MobiDB-lite"/>
    </source>
</evidence>
<keyword evidence="3" id="KW-1185">Reference proteome</keyword>
<proteinExistence type="predicted"/>
<feature type="region of interest" description="Disordered" evidence="1">
    <location>
        <begin position="61"/>
        <end position="89"/>
    </location>
</feature>
<dbReference type="Proteomes" id="UP001066276">
    <property type="component" value="Chromosome 5"/>
</dbReference>
<protein>
    <submittedName>
        <fullName evidence="2">Uncharacterized protein</fullName>
    </submittedName>
</protein>
<dbReference type="EMBL" id="JANPWB010000009">
    <property type="protein sequence ID" value="KAJ1150756.1"/>
    <property type="molecule type" value="Genomic_DNA"/>
</dbReference>
<comment type="caution">
    <text evidence="2">The sequence shown here is derived from an EMBL/GenBank/DDBJ whole genome shotgun (WGS) entry which is preliminary data.</text>
</comment>
<dbReference type="AlphaFoldDB" id="A0AAV7RD67"/>
<gene>
    <name evidence="2" type="ORF">NDU88_003545</name>
</gene>
<accession>A0AAV7RD67</accession>